<reference evidence="1" key="1">
    <citation type="submission" date="2021-06" db="EMBL/GenBank/DDBJ databases">
        <authorList>
            <person name="Kallberg Y."/>
            <person name="Tangrot J."/>
            <person name="Rosling A."/>
        </authorList>
    </citation>
    <scope>NUCLEOTIDE SEQUENCE</scope>
    <source>
        <strain evidence="1">AZ414A</strain>
    </source>
</reference>
<comment type="caution">
    <text evidence="1">The sequence shown here is derived from an EMBL/GenBank/DDBJ whole genome shotgun (WGS) entry which is preliminary data.</text>
</comment>
<organism evidence="1 2">
    <name type="scientific">Diversispora eburnea</name>
    <dbReference type="NCBI Taxonomy" id="1213867"/>
    <lineage>
        <taxon>Eukaryota</taxon>
        <taxon>Fungi</taxon>
        <taxon>Fungi incertae sedis</taxon>
        <taxon>Mucoromycota</taxon>
        <taxon>Glomeromycotina</taxon>
        <taxon>Glomeromycetes</taxon>
        <taxon>Diversisporales</taxon>
        <taxon>Diversisporaceae</taxon>
        <taxon>Diversispora</taxon>
    </lineage>
</organism>
<accession>A0A9N9GT51</accession>
<dbReference type="OrthoDB" id="2430695at2759"/>
<keyword evidence="2" id="KW-1185">Reference proteome</keyword>
<dbReference type="EMBL" id="CAJVPK010003974">
    <property type="protein sequence ID" value="CAG8632702.1"/>
    <property type="molecule type" value="Genomic_DNA"/>
</dbReference>
<dbReference type="AlphaFoldDB" id="A0A9N9GT51"/>
<evidence type="ECO:0000313" key="1">
    <source>
        <dbReference type="EMBL" id="CAG8632702.1"/>
    </source>
</evidence>
<protein>
    <submittedName>
        <fullName evidence="1">1878_t:CDS:1</fullName>
    </submittedName>
</protein>
<sequence length="100" mass="11428">MSSLSSSKTVHEYFEQSKVSDWDIIGFLTKCSLEPYMKKIECYLTSLELIADTNDSQSRKKAQELIKLYKDLQDAYHSSLRDEPRKQCWGAVNSGTINGV</sequence>
<evidence type="ECO:0000313" key="2">
    <source>
        <dbReference type="Proteomes" id="UP000789706"/>
    </source>
</evidence>
<feature type="non-terminal residue" evidence="1">
    <location>
        <position position="1"/>
    </location>
</feature>
<dbReference type="Proteomes" id="UP000789706">
    <property type="component" value="Unassembled WGS sequence"/>
</dbReference>
<name>A0A9N9GT51_9GLOM</name>
<proteinExistence type="predicted"/>
<gene>
    <name evidence="1" type="ORF">DEBURN_LOCUS10840</name>
</gene>